<dbReference type="AlphaFoldDB" id="A0A1I1JR98"/>
<keyword evidence="1" id="KW-0812">Transmembrane</keyword>
<proteinExistence type="predicted"/>
<dbReference type="EMBL" id="FOLB01000007">
    <property type="protein sequence ID" value="SFC49048.1"/>
    <property type="molecule type" value="Genomic_DNA"/>
</dbReference>
<gene>
    <name evidence="2" type="ORF">SAMN04487968_10749</name>
</gene>
<evidence type="ECO:0000256" key="1">
    <source>
        <dbReference type="SAM" id="Phobius"/>
    </source>
</evidence>
<dbReference type="RefSeq" id="WP_175507645.1">
    <property type="nucleotide sequence ID" value="NZ_FOLB01000007.1"/>
</dbReference>
<keyword evidence="1" id="KW-0472">Membrane</keyword>
<dbReference type="STRING" id="574651.SAMN04487968_10749"/>
<reference evidence="2 3" key="1">
    <citation type="submission" date="2016-10" db="EMBL/GenBank/DDBJ databases">
        <authorList>
            <person name="de Groot N.N."/>
        </authorList>
    </citation>
    <scope>NUCLEOTIDE SEQUENCE [LARGE SCALE GENOMIC DNA]</scope>
    <source>
        <strain evidence="2 3">CGMCC 1.7056</strain>
    </source>
</reference>
<keyword evidence="1" id="KW-1133">Transmembrane helix</keyword>
<accession>A0A1I1JR98</accession>
<evidence type="ECO:0000313" key="2">
    <source>
        <dbReference type="EMBL" id="SFC49048.1"/>
    </source>
</evidence>
<protein>
    <submittedName>
        <fullName evidence="2">Uncharacterized protein</fullName>
    </submittedName>
</protein>
<organism evidence="2 3">
    <name type="scientific">Nocardioides terrae</name>
    <dbReference type="NCBI Taxonomy" id="574651"/>
    <lineage>
        <taxon>Bacteria</taxon>
        <taxon>Bacillati</taxon>
        <taxon>Actinomycetota</taxon>
        <taxon>Actinomycetes</taxon>
        <taxon>Propionibacteriales</taxon>
        <taxon>Nocardioidaceae</taxon>
        <taxon>Nocardioides</taxon>
    </lineage>
</organism>
<keyword evidence="3" id="KW-1185">Reference proteome</keyword>
<name>A0A1I1JR98_9ACTN</name>
<sequence>MRIAVAGGTGCAGSSSGSIGRFDVAAVAYLISSMATAMTTSMLAGSGLRRLDIH</sequence>
<feature type="transmembrane region" description="Helical" evidence="1">
    <location>
        <begin position="26"/>
        <end position="48"/>
    </location>
</feature>
<dbReference type="Proteomes" id="UP000198832">
    <property type="component" value="Unassembled WGS sequence"/>
</dbReference>
<evidence type="ECO:0000313" key="3">
    <source>
        <dbReference type="Proteomes" id="UP000198832"/>
    </source>
</evidence>